<dbReference type="AlphaFoldDB" id="A0A397S867"/>
<dbReference type="InterPro" id="IPR036427">
    <property type="entry name" value="Bromodomain-like_sf"/>
</dbReference>
<protein>
    <submittedName>
        <fullName evidence="4">Bromodomain-containing protein</fullName>
    </submittedName>
</protein>
<dbReference type="InterPro" id="IPR001487">
    <property type="entry name" value="Bromodomain"/>
</dbReference>
<accession>A0A397S867</accession>
<feature type="non-terminal residue" evidence="4">
    <location>
        <position position="87"/>
    </location>
</feature>
<keyword evidence="5" id="KW-1185">Reference proteome</keyword>
<evidence type="ECO:0000259" key="3">
    <source>
        <dbReference type="PROSITE" id="PS50014"/>
    </source>
</evidence>
<sequence length="87" mass="10195">DKNEIFAKPVSIEEVPDYLIHIKHPMDFGTMRKKIDAHEYSLGNGMQEFKDDLELVFRNAMTYNTSDTIYYRVAKKLQTQSQPILVK</sequence>
<dbReference type="STRING" id="658196.A0A397S867"/>
<evidence type="ECO:0000256" key="2">
    <source>
        <dbReference type="PROSITE-ProRule" id="PRU00035"/>
    </source>
</evidence>
<reference evidence="4 5" key="1">
    <citation type="submission" date="2018-06" db="EMBL/GenBank/DDBJ databases">
        <title>Comparative genomics reveals the genomic features of Rhizophagus irregularis, R. cerebriforme, R. diaphanum and Gigaspora rosea, and their symbiotic lifestyle signature.</title>
        <authorList>
            <person name="Morin E."/>
            <person name="San Clemente H."/>
            <person name="Chen E.C.H."/>
            <person name="De La Providencia I."/>
            <person name="Hainaut M."/>
            <person name="Kuo A."/>
            <person name="Kohler A."/>
            <person name="Murat C."/>
            <person name="Tang N."/>
            <person name="Roy S."/>
            <person name="Loubradou J."/>
            <person name="Henrissat B."/>
            <person name="Grigoriev I.V."/>
            <person name="Corradi N."/>
            <person name="Roux C."/>
            <person name="Martin F.M."/>
        </authorList>
    </citation>
    <scope>NUCLEOTIDE SEQUENCE [LARGE SCALE GENOMIC DNA]</scope>
    <source>
        <strain evidence="4 5">DAOM 227022</strain>
    </source>
</reference>
<comment type="caution">
    <text evidence="4">The sequence shown here is derived from an EMBL/GenBank/DDBJ whole genome shotgun (WGS) entry which is preliminary data.</text>
</comment>
<dbReference type="SMART" id="SM00297">
    <property type="entry name" value="BROMO"/>
    <property type="match status" value="1"/>
</dbReference>
<evidence type="ECO:0000256" key="1">
    <source>
        <dbReference type="ARBA" id="ARBA00023117"/>
    </source>
</evidence>
<dbReference type="Proteomes" id="UP000265703">
    <property type="component" value="Unassembled WGS sequence"/>
</dbReference>
<dbReference type="SUPFAM" id="SSF47370">
    <property type="entry name" value="Bromodomain"/>
    <property type="match status" value="1"/>
</dbReference>
<dbReference type="PRINTS" id="PR00503">
    <property type="entry name" value="BROMODOMAIN"/>
</dbReference>
<dbReference type="Pfam" id="PF00439">
    <property type="entry name" value="Bromodomain"/>
    <property type="match status" value="1"/>
</dbReference>
<name>A0A397S867_9GLOM</name>
<feature type="domain" description="Bromo" evidence="3">
    <location>
        <begin position="1"/>
        <end position="71"/>
    </location>
</feature>
<dbReference type="EMBL" id="QKYT01001021">
    <property type="protein sequence ID" value="RIA80207.1"/>
    <property type="molecule type" value="Genomic_DNA"/>
</dbReference>
<dbReference type="PANTHER" id="PTHR22881:SF12">
    <property type="entry name" value="BROMODOMAIN-CONTAINING PROTEIN 7"/>
    <property type="match status" value="1"/>
</dbReference>
<keyword evidence="1 2" id="KW-0103">Bromodomain</keyword>
<dbReference type="GO" id="GO:0006357">
    <property type="term" value="P:regulation of transcription by RNA polymerase II"/>
    <property type="evidence" value="ECO:0007669"/>
    <property type="project" value="TreeGrafter"/>
</dbReference>
<organism evidence="4 5">
    <name type="scientific">Glomus cerebriforme</name>
    <dbReference type="NCBI Taxonomy" id="658196"/>
    <lineage>
        <taxon>Eukaryota</taxon>
        <taxon>Fungi</taxon>
        <taxon>Fungi incertae sedis</taxon>
        <taxon>Mucoromycota</taxon>
        <taxon>Glomeromycotina</taxon>
        <taxon>Glomeromycetes</taxon>
        <taxon>Glomerales</taxon>
        <taxon>Glomeraceae</taxon>
        <taxon>Glomus</taxon>
    </lineage>
</organism>
<proteinExistence type="predicted"/>
<gene>
    <name evidence="4" type="ORF">C1645_667868</name>
</gene>
<dbReference type="InterPro" id="IPR051831">
    <property type="entry name" value="Bromodomain_contain_prot"/>
</dbReference>
<dbReference type="Gene3D" id="1.20.920.10">
    <property type="entry name" value="Bromodomain-like"/>
    <property type="match status" value="1"/>
</dbReference>
<evidence type="ECO:0000313" key="4">
    <source>
        <dbReference type="EMBL" id="RIA80207.1"/>
    </source>
</evidence>
<evidence type="ECO:0000313" key="5">
    <source>
        <dbReference type="Proteomes" id="UP000265703"/>
    </source>
</evidence>
<dbReference type="GO" id="GO:0005634">
    <property type="term" value="C:nucleus"/>
    <property type="evidence" value="ECO:0007669"/>
    <property type="project" value="TreeGrafter"/>
</dbReference>
<dbReference type="PROSITE" id="PS50014">
    <property type="entry name" value="BROMODOMAIN_2"/>
    <property type="match status" value="1"/>
</dbReference>
<dbReference type="GO" id="GO:0006325">
    <property type="term" value="P:chromatin organization"/>
    <property type="evidence" value="ECO:0007669"/>
    <property type="project" value="UniProtKB-ARBA"/>
</dbReference>
<feature type="non-terminal residue" evidence="4">
    <location>
        <position position="1"/>
    </location>
</feature>
<dbReference type="OrthoDB" id="20839at2759"/>
<dbReference type="PANTHER" id="PTHR22881">
    <property type="entry name" value="BROMODOMAIN CONTAINING PROTEIN"/>
    <property type="match status" value="1"/>
</dbReference>